<organism evidence="3 4">
    <name type="scientific">Mycolicibacterium septicum</name>
    <dbReference type="NCBI Taxonomy" id="98668"/>
    <lineage>
        <taxon>Bacteria</taxon>
        <taxon>Bacillati</taxon>
        <taxon>Actinomycetota</taxon>
        <taxon>Actinomycetes</taxon>
        <taxon>Mycobacteriales</taxon>
        <taxon>Mycobacteriaceae</taxon>
        <taxon>Mycolicibacterium</taxon>
    </lineage>
</organism>
<evidence type="ECO:0000313" key="4">
    <source>
        <dbReference type="Proteomes" id="UP001635817"/>
    </source>
</evidence>
<feature type="region of interest" description="Disordered" evidence="1">
    <location>
        <begin position="1"/>
        <end position="68"/>
    </location>
</feature>
<dbReference type="Proteomes" id="UP001635817">
    <property type="component" value="Unassembled WGS sequence"/>
</dbReference>
<gene>
    <name evidence="3" type="ORF">ACK4CP_15050</name>
</gene>
<evidence type="ECO:0000313" key="3">
    <source>
        <dbReference type="EMBL" id="MFN6551721.1"/>
    </source>
</evidence>
<sequence length="311" mass="31546">MVDLPAPSASGAAQTESESTSGSDTVENSPPTAAQSTTEPTSHVESDSTTSNSATTPDATSSAAPANAPDTVAATDAAPAADPAATSALVSEQPVTQATTPEVRHVIVYLLKMLVSSTVDAVVQLATQICDMFNLSWATPAAGGVQRLTALSYNSIVTLLQKFLAYSSSTKVGSHSPADALASDFSLDKIINSLTSMLQGAAPVLADASRPFNAKATPTQKAVTALVAMSLWALISAALPGLGGLFAVGATGVRIGYRQAKAGITLRTTELARFAKSGPIGTVRTGSLVSVQSRTAAADHTPAGRHLRLVS</sequence>
<keyword evidence="2" id="KW-0472">Membrane</keyword>
<feature type="compositionally biased region" description="Polar residues" evidence="1">
    <location>
        <begin position="11"/>
        <end position="43"/>
    </location>
</feature>
<protein>
    <submittedName>
        <fullName evidence="3">Uncharacterized protein</fullName>
    </submittedName>
</protein>
<evidence type="ECO:0000256" key="2">
    <source>
        <dbReference type="SAM" id="Phobius"/>
    </source>
</evidence>
<keyword evidence="2" id="KW-1133">Transmembrane helix</keyword>
<keyword evidence="2" id="KW-0812">Transmembrane</keyword>
<reference evidence="3 4" key="1">
    <citation type="submission" date="2024-12" db="EMBL/GenBank/DDBJ databases">
        <title>The coexistence of Mycolicibacterium septicum and Mycolicibacterium nivoides in clinical samples.</title>
        <authorList>
            <person name="Wang C."/>
            <person name="Feng Y."/>
            <person name="Zong Z."/>
        </authorList>
    </citation>
    <scope>NUCLEOTIDE SEQUENCE [LARGE SCALE GENOMIC DNA]</scope>
    <source>
        <strain evidence="3 4">120310</strain>
    </source>
</reference>
<feature type="transmembrane region" description="Helical" evidence="2">
    <location>
        <begin position="225"/>
        <end position="248"/>
    </location>
</feature>
<evidence type="ECO:0000256" key="1">
    <source>
        <dbReference type="SAM" id="MobiDB-lite"/>
    </source>
</evidence>
<accession>A0ABW9LUN4</accession>
<proteinExistence type="predicted"/>
<name>A0ABW9LUN4_9MYCO</name>
<feature type="compositionally biased region" description="Low complexity" evidence="1">
    <location>
        <begin position="47"/>
        <end position="68"/>
    </location>
</feature>
<comment type="caution">
    <text evidence="3">The sequence shown here is derived from an EMBL/GenBank/DDBJ whole genome shotgun (WGS) entry which is preliminary data.</text>
</comment>
<keyword evidence="4" id="KW-1185">Reference proteome</keyword>
<dbReference type="EMBL" id="JBKBDE010000004">
    <property type="protein sequence ID" value="MFN6551721.1"/>
    <property type="molecule type" value="Genomic_DNA"/>
</dbReference>
<dbReference type="RefSeq" id="WP_409550313.1">
    <property type="nucleotide sequence ID" value="NZ_JBKBDE010000004.1"/>
</dbReference>